<dbReference type="PROSITE" id="PS50931">
    <property type="entry name" value="HTH_LYSR"/>
    <property type="match status" value="1"/>
</dbReference>
<dbReference type="Pfam" id="PF03466">
    <property type="entry name" value="LysR_substrate"/>
    <property type="match status" value="1"/>
</dbReference>
<dbReference type="GO" id="GO:0000976">
    <property type="term" value="F:transcription cis-regulatory region binding"/>
    <property type="evidence" value="ECO:0007669"/>
    <property type="project" value="TreeGrafter"/>
</dbReference>
<dbReference type="InterPro" id="IPR000847">
    <property type="entry name" value="LysR_HTH_N"/>
</dbReference>
<organism evidence="6 7">
    <name type="scientific">Roseateles depolymerans</name>
    <dbReference type="NCBI Taxonomy" id="76731"/>
    <lineage>
        <taxon>Bacteria</taxon>
        <taxon>Pseudomonadati</taxon>
        <taxon>Pseudomonadota</taxon>
        <taxon>Betaproteobacteria</taxon>
        <taxon>Burkholderiales</taxon>
        <taxon>Sphaerotilaceae</taxon>
        <taxon>Roseateles</taxon>
    </lineage>
</organism>
<dbReference type="SUPFAM" id="SSF46785">
    <property type="entry name" value="Winged helix' DNA-binding domain"/>
    <property type="match status" value="1"/>
</dbReference>
<proteinExistence type="inferred from homology"/>
<dbReference type="PANTHER" id="PTHR30126:SF39">
    <property type="entry name" value="HTH-TYPE TRANSCRIPTIONAL REGULATOR CYSL"/>
    <property type="match status" value="1"/>
</dbReference>
<dbReference type="Pfam" id="PF00126">
    <property type="entry name" value="HTH_1"/>
    <property type="match status" value="1"/>
</dbReference>
<dbReference type="Proteomes" id="UP000249633">
    <property type="component" value="Unassembled WGS sequence"/>
</dbReference>
<reference evidence="6 7" key="1">
    <citation type="submission" date="2017-08" db="EMBL/GenBank/DDBJ databases">
        <title>Infants hospitalized years apart are colonized by the same room-sourced microbial strains.</title>
        <authorList>
            <person name="Brooks B."/>
            <person name="Olm M.R."/>
            <person name="Firek B.A."/>
            <person name="Baker R."/>
            <person name="Thomas B.C."/>
            <person name="Morowitz M.J."/>
            <person name="Banfield J.F."/>
        </authorList>
    </citation>
    <scope>NUCLEOTIDE SEQUENCE [LARGE SCALE GENOMIC DNA]</scope>
    <source>
        <strain evidence="6">S2_012_000_R2_81</strain>
    </source>
</reference>
<keyword evidence="4" id="KW-0804">Transcription</keyword>
<dbReference type="PRINTS" id="PR00039">
    <property type="entry name" value="HTHLYSR"/>
</dbReference>
<keyword evidence="2" id="KW-0805">Transcription regulation</keyword>
<feature type="domain" description="HTH lysR-type" evidence="5">
    <location>
        <begin position="1"/>
        <end position="58"/>
    </location>
</feature>
<dbReference type="GO" id="GO:0003700">
    <property type="term" value="F:DNA-binding transcription factor activity"/>
    <property type="evidence" value="ECO:0007669"/>
    <property type="project" value="InterPro"/>
</dbReference>
<dbReference type="FunFam" id="1.10.10.10:FF:000001">
    <property type="entry name" value="LysR family transcriptional regulator"/>
    <property type="match status" value="1"/>
</dbReference>
<dbReference type="InterPro" id="IPR005119">
    <property type="entry name" value="LysR_subst-bd"/>
</dbReference>
<protein>
    <submittedName>
        <fullName evidence="6">LysR family transcriptional regulator</fullName>
    </submittedName>
</protein>
<dbReference type="PANTHER" id="PTHR30126">
    <property type="entry name" value="HTH-TYPE TRANSCRIPTIONAL REGULATOR"/>
    <property type="match status" value="1"/>
</dbReference>
<accession>A0A2W5DP32</accession>
<dbReference type="CDD" id="cd08420">
    <property type="entry name" value="PBP2_CysL_like"/>
    <property type="match status" value="1"/>
</dbReference>
<gene>
    <name evidence="6" type="ORF">DI603_10820</name>
</gene>
<evidence type="ECO:0000256" key="1">
    <source>
        <dbReference type="ARBA" id="ARBA00009437"/>
    </source>
</evidence>
<dbReference type="Gene3D" id="3.40.190.290">
    <property type="match status" value="1"/>
</dbReference>
<dbReference type="InterPro" id="IPR036390">
    <property type="entry name" value="WH_DNA-bd_sf"/>
</dbReference>
<comment type="caution">
    <text evidence="6">The sequence shown here is derived from an EMBL/GenBank/DDBJ whole genome shotgun (WGS) entry which is preliminary data.</text>
</comment>
<dbReference type="InterPro" id="IPR036388">
    <property type="entry name" value="WH-like_DNA-bd_sf"/>
</dbReference>
<dbReference type="Gene3D" id="1.10.10.10">
    <property type="entry name" value="Winged helix-like DNA-binding domain superfamily/Winged helix DNA-binding domain"/>
    <property type="match status" value="1"/>
</dbReference>
<keyword evidence="3" id="KW-0238">DNA-binding</keyword>
<dbReference type="SUPFAM" id="SSF53850">
    <property type="entry name" value="Periplasmic binding protein-like II"/>
    <property type="match status" value="1"/>
</dbReference>
<dbReference type="AlphaFoldDB" id="A0A2W5DP32"/>
<evidence type="ECO:0000313" key="7">
    <source>
        <dbReference type="Proteomes" id="UP000249633"/>
    </source>
</evidence>
<evidence type="ECO:0000259" key="5">
    <source>
        <dbReference type="PROSITE" id="PS50931"/>
    </source>
</evidence>
<evidence type="ECO:0000256" key="4">
    <source>
        <dbReference type="ARBA" id="ARBA00023163"/>
    </source>
</evidence>
<name>A0A2W5DP32_9BURK</name>
<evidence type="ECO:0000256" key="2">
    <source>
        <dbReference type="ARBA" id="ARBA00023015"/>
    </source>
</evidence>
<evidence type="ECO:0000313" key="6">
    <source>
        <dbReference type="EMBL" id="PZP32513.1"/>
    </source>
</evidence>
<dbReference type="EMBL" id="QFOD01000008">
    <property type="protein sequence ID" value="PZP32513.1"/>
    <property type="molecule type" value="Genomic_DNA"/>
</dbReference>
<comment type="similarity">
    <text evidence="1">Belongs to the LysR transcriptional regulatory family.</text>
</comment>
<sequence>MNFTHLAAFHAVLETGSVTAAAERLHVSQPALTREIRTLEERLGLTLFDRLPRGMQPTEAGRLLAGFASQIFKLADSAETALAELGGLARGQLAVAASRTTGDYLLPPLLAEFRRRHPGIALSVEVANTEGVQARLLALDCQLGLVEGPVDEQAFERRGLGRDDIVAVVAPGHALAVAGPVTAAQLNAAELVLREPGSGTREVVEQAYAEQDLPLQPRLTIGSPEAIKQLLQAGDAVSWVSHRSVAAELAQGTLVTLPVQGLRISREFALIWRRGHSLSPSAQALCALALAAQGTSPAPMLAP</sequence>
<evidence type="ECO:0000256" key="3">
    <source>
        <dbReference type="ARBA" id="ARBA00023125"/>
    </source>
</evidence>